<dbReference type="PANTHER" id="PTHR35089">
    <property type="entry name" value="CHAPERONE PROTEIN SKP"/>
    <property type="match status" value="1"/>
</dbReference>
<sequence>MIKKTVIFFALTMTIISCNKTTTETKEFKTAYVDTSKLMDESTEAKDIGAKYKDKSKVMGNQLEAEVARFKSEAASFKQNAQTNGQAWAQQKGAELTQREQQLNYAQQAMLQQLQQESGAEIDSLVVNYRKMLKEYGKEKGYDYIYGSGDASPSILYAKDSYDITKDIIKMVNDKYKSAGKKEEAPKEVKK</sequence>
<accession>A0ABV5GET9</accession>
<evidence type="ECO:0000313" key="4">
    <source>
        <dbReference type="Proteomes" id="UP001589576"/>
    </source>
</evidence>
<dbReference type="Gene3D" id="3.30.910.20">
    <property type="entry name" value="Skp domain"/>
    <property type="match status" value="1"/>
</dbReference>
<dbReference type="InterPro" id="IPR005632">
    <property type="entry name" value="Chaperone_Skp"/>
</dbReference>
<dbReference type="PANTHER" id="PTHR35089:SF1">
    <property type="entry name" value="CHAPERONE PROTEIN SKP"/>
    <property type="match status" value="1"/>
</dbReference>
<comment type="similarity">
    <text evidence="1">Belongs to the Skp family.</text>
</comment>
<dbReference type="Pfam" id="PF03938">
    <property type="entry name" value="OmpH"/>
    <property type="match status" value="1"/>
</dbReference>
<proteinExistence type="inferred from homology"/>
<dbReference type="PROSITE" id="PS51257">
    <property type="entry name" value="PROKAR_LIPOPROTEIN"/>
    <property type="match status" value="1"/>
</dbReference>
<keyword evidence="2" id="KW-0732">Signal</keyword>
<evidence type="ECO:0000313" key="3">
    <source>
        <dbReference type="EMBL" id="MFB9089650.1"/>
    </source>
</evidence>
<comment type="caution">
    <text evidence="3">The sequence shown here is derived from an EMBL/GenBank/DDBJ whole genome shotgun (WGS) entry which is preliminary data.</text>
</comment>
<dbReference type="SUPFAM" id="SSF111384">
    <property type="entry name" value="OmpH-like"/>
    <property type="match status" value="1"/>
</dbReference>
<name>A0ABV5GET9_9FLAO</name>
<dbReference type="Proteomes" id="UP001589576">
    <property type="component" value="Unassembled WGS sequence"/>
</dbReference>
<protein>
    <submittedName>
        <fullName evidence="3">OmpH family outer membrane protein</fullName>
    </submittedName>
</protein>
<organism evidence="3 4">
    <name type="scientific">Flavobacterium paronense</name>
    <dbReference type="NCBI Taxonomy" id="1392775"/>
    <lineage>
        <taxon>Bacteria</taxon>
        <taxon>Pseudomonadati</taxon>
        <taxon>Bacteroidota</taxon>
        <taxon>Flavobacteriia</taxon>
        <taxon>Flavobacteriales</taxon>
        <taxon>Flavobacteriaceae</taxon>
        <taxon>Flavobacterium</taxon>
    </lineage>
</organism>
<dbReference type="RefSeq" id="WP_379691736.1">
    <property type="nucleotide sequence ID" value="NZ_JAUFQN010000019.1"/>
</dbReference>
<dbReference type="SMART" id="SM00935">
    <property type="entry name" value="OmpH"/>
    <property type="match status" value="1"/>
</dbReference>
<dbReference type="InterPro" id="IPR024930">
    <property type="entry name" value="Skp_dom_sf"/>
</dbReference>
<gene>
    <name evidence="3" type="ORF">ACFFUU_08570</name>
</gene>
<reference evidence="3 4" key="1">
    <citation type="submission" date="2024-09" db="EMBL/GenBank/DDBJ databases">
        <authorList>
            <person name="Sun Q."/>
            <person name="Mori K."/>
        </authorList>
    </citation>
    <scope>NUCLEOTIDE SEQUENCE [LARGE SCALE GENOMIC DNA]</scope>
    <source>
        <strain evidence="3 4">CECT 8460</strain>
    </source>
</reference>
<keyword evidence="4" id="KW-1185">Reference proteome</keyword>
<evidence type="ECO:0000256" key="1">
    <source>
        <dbReference type="ARBA" id="ARBA00009091"/>
    </source>
</evidence>
<dbReference type="EMBL" id="JBHMFB010000016">
    <property type="protein sequence ID" value="MFB9089650.1"/>
    <property type="molecule type" value="Genomic_DNA"/>
</dbReference>
<evidence type="ECO:0000256" key="2">
    <source>
        <dbReference type="ARBA" id="ARBA00022729"/>
    </source>
</evidence>